<protein>
    <submittedName>
        <fullName evidence="2">Uncharacterized protein</fullName>
    </submittedName>
</protein>
<proteinExistence type="predicted"/>
<dbReference type="Proteomes" id="UP000003026">
    <property type="component" value="Unassembled WGS sequence"/>
</dbReference>
<evidence type="ECO:0000313" key="3">
    <source>
        <dbReference type="Proteomes" id="UP000003026"/>
    </source>
</evidence>
<evidence type="ECO:0000313" key="2">
    <source>
        <dbReference type="EMBL" id="EJB37025.1"/>
    </source>
</evidence>
<sequence length="40" mass="4735">MMRFYLILNGDASLFCVILFNDDAFLSYFNDVFNLMMCLI</sequence>
<comment type="caution">
    <text evidence="2">The sequence shown here is derived from an EMBL/GenBank/DDBJ whole genome shotgun (WGS) entry which is preliminary data.</text>
</comment>
<organism evidence="2 3">
    <name type="scientific">Helicobacter pylori NQ4044</name>
    <dbReference type="NCBI Taxonomy" id="992028"/>
    <lineage>
        <taxon>Bacteria</taxon>
        <taxon>Pseudomonadati</taxon>
        <taxon>Campylobacterota</taxon>
        <taxon>Epsilonproteobacteria</taxon>
        <taxon>Campylobacterales</taxon>
        <taxon>Helicobacteraceae</taxon>
        <taxon>Helicobacter</taxon>
    </lineage>
</organism>
<reference evidence="2 3" key="1">
    <citation type="submission" date="2012-04" db="EMBL/GenBank/DDBJ databases">
        <title>Genome sequence of Helicobacter pylori NQ4044.</title>
        <authorList>
            <person name="Blanchard T.G."/>
            <person name="Czinn S.J."/>
            <person name="McCracken C."/>
            <person name="Abolude K."/>
            <person name="Maroo A."/>
            <person name="Santana-Cruz I."/>
            <person name="Tallon L.J."/>
            <person name="Ficke F.W.F."/>
        </authorList>
    </citation>
    <scope>NUCLEOTIDE SEQUENCE [LARGE SCALE GENOMIC DNA]</scope>
    <source>
        <strain evidence="2 3">NQ4044</strain>
    </source>
</reference>
<dbReference type="EMBL" id="AKNW01000004">
    <property type="protein sequence ID" value="EJB37025.1"/>
    <property type="molecule type" value="Genomic_DNA"/>
</dbReference>
<name>J0JFU6_HELPX</name>
<evidence type="ECO:0000313" key="1">
    <source>
        <dbReference type="EMBL" id="EJB33097.1"/>
    </source>
</evidence>
<accession>J0JFU6</accession>
<dbReference type="EMBL" id="AKNW01000016">
    <property type="protein sequence ID" value="EJB33097.1"/>
    <property type="molecule type" value="Genomic_DNA"/>
</dbReference>
<dbReference type="AlphaFoldDB" id="J0JFU6"/>
<dbReference type="PATRIC" id="fig|992028.3.peg.1597"/>
<gene>
    <name evidence="2" type="ORF">HPNQ4044_0716</name>
    <name evidence="1" type="ORF">HPNQ4044_1652</name>
</gene>